<dbReference type="PANTHER" id="PTHR21663:SF0">
    <property type="entry name" value="HEAT REPEAT-CONTAINING PROTEIN 5B"/>
    <property type="match status" value="1"/>
</dbReference>
<feature type="region of interest" description="Disordered" evidence="2">
    <location>
        <begin position="1"/>
        <end position="31"/>
    </location>
</feature>
<feature type="region of interest" description="Disordered" evidence="2">
    <location>
        <begin position="2192"/>
        <end position="2223"/>
    </location>
</feature>
<dbReference type="Proteomes" id="UP000044602">
    <property type="component" value="Unassembled WGS sequence"/>
</dbReference>
<organism evidence="4 5">
    <name type="scientific">Verticillium longisporum</name>
    <name type="common">Verticillium dahliae var. longisporum</name>
    <dbReference type="NCBI Taxonomy" id="100787"/>
    <lineage>
        <taxon>Eukaryota</taxon>
        <taxon>Fungi</taxon>
        <taxon>Dikarya</taxon>
        <taxon>Ascomycota</taxon>
        <taxon>Pezizomycotina</taxon>
        <taxon>Sordariomycetes</taxon>
        <taxon>Hypocreomycetidae</taxon>
        <taxon>Glomerellales</taxon>
        <taxon>Plectosphaerellaceae</taxon>
        <taxon>Verticillium</taxon>
    </lineage>
</organism>
<accession>A0A0G4M819</accession>
<dbReference type="Pfam" id="PF25468">
    <property type="entry name" value="HEAT_HEATR5A"/>
    <property type="match status" value="1"/>
</dbReference>
<feature type="compositionally biased region" description="Gly residues" evidence="2">
    <location>
        <begin position="2199"/>
        <end position="2209"/>
    </location>
</feature>
<dbReference type="STRING" id="100787.A0A0G4M819"/>
<protein>
    <recommendedName>
        <fullName evidence="3">LAA1-like C-terminal TPR repeats domain-containing protein</fullName>
    </recommendedName>
</protein>
<keyword evidence="5" id="KW-1185">Reference proteome</keyword>
<name>A0A0G4M819_VERLO</name>
<feature type="region of interest" description="Disordered" evidence="2">
    <location>
        <begin position="297"/>
        <end position="336"/>
    </location>
</feature>
<dbReference type="InterPro" id="IPR016024">
    <property type="entry name" value="ARM-type_fold"/>
</dbReference>
<evidence type="ECO:0000256" key="1">
    <source>
        <dbReference type="ARBA" id="ARBA00008304"/>
    </source>
</evidence>
<feature type="compositionally biased region" description="Basic residues" evidence="2">
    <location>
        <begin position="297"/>
        <end position="306"/>
    </location>
</feature>
<dbReference type="PANTHER" id="PTHR21663">
    <property type="entry name" value="HYPOTHETICAL HEAT DOMAIN-CONTAINING"/>
    <property type="match status" value="1"/>
</dbReference>
<dbReference type="Gene3D" id="1.25.10.10">
    <property type="entry name" value="Leucine-rich Repeat Variant"/>
    <property type="match status" value="3"/>
</dbReference>
<dbReference type="InterPro" id="IPR040108">
    <property type="entry name" value="Laa1/Sip1/HEATR5"/>
</dbReference>
<dbReference type="InterPro" id="IPR046837">
    <property type="entry name" value="Laa1/Sip1/HEATR5-like_HEAT"/>
</dbReference>
<dbReference type="FunFam" id="1.25.10.10:FF:001484">
    <property type="entry name" value="HEAT repeat containing protein"/>
    <property type="match status" value="1"/>
</dbReference>
<dbReference type="GO" id="GO:0030139">
    <property type="term" value="C:endocytic vesicle"/>
    <property type="evidence" value="ECO:0007669"/>
    <property type="project" value="TreeGrafter"/>
</dbReference>
<dbReference type="InterPro" id="IPR057981">
    <property type="entry name" value="TPR_LAA1-like_C"/>
</dbReference>
<feature type="region of interest" description="Disordered" evidence="2">
    <location>
        <begin position="1411"/>
        <end position="1430"/>
    </location>
</feature>
<dbReference type="Pfam" id="PF20210">
    <property type="entry name" value="Laa1_Sip1_HTR5"/>
    <property type="match status" value="1"/>
</dbReference>
<dbReference type="GO" id="GO:0016020">
    <property type="term" value="C:membrane"/>
    <property type="evidence" value="ECO:0007669"/>
    <property type="project" value="TreeGrafter"/>
</dbReference>
<sequence length="2223" mass="239449">MSSTEPSGPHGGSNGDPAAPAPPAVASAAVSANPELDLPKLQSLPADQQQLFLLTSVAALTKHVLALSNDDCTAQQFYLKKEVFQIINLTTPQPTRVVRNNLGKCLAHIFGHGDRKLLFETINDLVSITQGGKGKAESSQRAKHAAVVCLGDVFASAGDSAIGLHSIACSAMLKLLKLSSNHAGLRAAVLASLAKVVKMVEGSMDESIARDIWKQARSFATSDKGALVIVSACRCLRALVRYTPYFEISTDFDKLQTVIFKVIDSPSTQVRHAAADTLAEAMLRAYNETGAAEAVAKKKPKSKALKRQSTIPSNLQDEDDLPPSRSESPAPGGRKGQTLALSLADILKILTGHYTKISTTNRARAAIGVCFGKLFRKLGEKTVETNFLKIVDSLSVDILGHPSITNNRYRLLVSRRIANTILQDIIGKKILGESGKAITNDIIKNYPQALPERPEPSKHTLITALGVVASLVKSLGSAANGFAEACRDGLLGVLQHPSYSVQVHASACMKELVLACPQQLLPCLSVCMNSINRELSLLTTGRNSPRRCIGYAHGLAATLSASPSRPLYGSVDINSRVLTMATNLLKSSGQSELRVSSTQIQVAWIMIGGLMSLGPNFVKIHLSQLLLLWKNALPKPLSKDNTSHRSFLEASFLTHVRECALGSILAFLQFNSRLLTVDVSKRIATMLQNTSAFLRSLPAKKMTDDVAQRLTPALQLQDLDMMVQRRVLQCYAKLVNLSPAGGSEALIQSNLLTLAISLFADPENYAPSSSISASIASAAANFETVWDAGDNSGFGLTGLISGFNIRRLPGQHESSLEEGYAHQDNTPDEAIDRLLLSPICGSLEHDASLLYIGNNTTDSGAPDPPATEVINTAIQLFAFVFPLTPAKVQESILEQIKTFMSAGSLQRDPGRKAAINVNVCLAIHSTLRVAAKETQAPSGDVTTLAVEKLLQEMLRDFIIDGDQYVRSIGYAAVARLCNACGNAFTNHEVKYLVDTIVANREPSARAGYSGAPDPPATEVINMAIQLFAFVFPLTPAKVQESILEQIKTFMSAGSLQRDPGRKAAINVNVCLAIHSTLRVAVKETQAPSGDVTTLAVEKLLQEMLRDFIIDGDQYVRSIGYAAVARLCNACGNAFTNHEIKYLVDTIVANREPSARAGCAMAMGSIQKQVGGMAAGYHLKTVLGVLMSLCSDPHPMVHFWALEALALTADAAGLSFSTYVPGTLGMLVQLYVSDTHNAETSSAVTMNLEMETSTTAALARCVDSLINVLGPDLQDSTKSRGLILDLVGQFQNDDDLEVQRASLSCLEHLSLYAPGYMEFEKYVKLLQHYLNSEFAALRDVAVDGLYNMMKRDPEDVIKAADKGFEDELWLVLDTIPTHDGIRNILRNWLRQTSLTKTEAWLQRVQGVLKMTRAKPKTDPDANKTKSGGLPDLRDEEVAGFAAALGAAKDDPDTKAASEVEPLRWQVTTFAISCIGDMFVLINKDVATNGESAAQTALQGRIADVVKLAFSASTSSVVELRIWGLKIIGDVLKMFGRSPDPDFEEAMLLEQYQAQISSALTPAFAVDSSPELAAEAVNVCAGFISTGIVTDVDRMGRILKTLVTGLENFSKENENAGIGELKGLSSNAQVMVKMSVFSAWAELQVASSEQKYLLEVLKPHIGTLTPLWLESLREFARLRFEPDISMTLGPPSLSGSLDTIYAALNRETLLKFYQESWLKLVDAIASLIEQDSEFVFDALDGKEVDGLATNGSGKGPDINYRDEPVAFFFVLFGIAFEALATRPGQTDSLATQEQNLAILRALKKILHPRVSGHAIYRDAIFSETMDLLDRLVLTEGLDVQGVIVEIARALCVSHPSARKKNAADDGNLSDDIEQLFELTRIIVLVLSGLLPNLTGENQPIRHQMTEEAILLIRSALNALVDAAEVFPSIIKTDLHACIIHIFATTLAAPSCQEVIVAQSLPTLKRFITSVSGSRKPVDEGEASATDVQLQGCLRRFLSIYLNAQKREASTSLACVKNCLLAITILFTGGTNHLGANEPLVARYLDELVDCLTDRMTAKIAANCIRSLFLQPNPTPADQSLARYLLPRLVAFVTNTDPEDPERARALVAQTLTQYVAAIAAVGKRERTTAAMALVLPTLLARASAEGDDAYQDTGARLLELAHADQTTFRAIVGGMSEAQRAFLEEVIRAGGRASNEARGAAGSGGAGGDSSGGQPTIALKMNFGG</sequence>
<comment type="similarity">
    <text evidence="1">Belongs to the HEATR5 family.</text>
</comment>
<dbReference type="Pfam" id="PF25808">
    <property type="entry name" value="TPR_LAA1_C"/>
    <property type="match status" value="1"/>
</dbReference>
<reference evidence="4 5" key="1">
    <citation type="submission" date="2015-05" db="EMBL/GenBank/DDBJ databases">
        <authorList>
            <person name="Wang D.B."/>
            <person name="Wang M."/>
        </authorList>
    </citation>
    <scope>NUCLEOTIDE SEQUENCE [LARGE SCALE GENOMIC DNA]</scope>
    <source>
        <strain evidence="4">VL1</strain>
    </source>
</reference>
<gene>
    <name evidence="4" type="ORF">BN1708_000924</name>
</gene>
<evidence type="ECO:0000313" key="5">
    <source>
        <dbReference type="Proteomes" id="UP000044602"/>
    </source>
</evidence>
<evidence type="ECO:0000256" key="2">
    <source>
        <dbReference type="SAM" id="MobiDB-lite"/>
    </source>
</evidence>
<evidence type="ECO:0000259" key="3">
    <source>
        <dbReference type="Pfam" id="PF25808"/>
    </source>
</evidence>
<dbReference type="GO" id="GO:0005794">
    <property type="term" value="C:Golgi apparatus"/>
    <property type="evidence" value="ECO:0007669"/>
    <property type="project" value="TreeGrafter"/>
</dbReference>
<dbReference type="GO" id="GO:0008104">
    <property type="term" value="P:intracellular protein localization"/>
    <property type="evidence" value="ECO:0007669"/>
    <property type="project" value="TreeGrafter"/>
</dbReference>
<evidence type="ECO:0000313" key="4">
    <source>
        <dbReference type="EMBL" id="CRK30394.1"/>
    </source>
</evidence>
<dbReference type="GO" id="GO:0042147">
    <property type="term" value="P:retrograde transport, endosome to Golgi"/>
    <property type="evidence" value="ECO:0007669"/>
    <property type="project" value="TreeGrafter"/>
</dbReference>
<dbReference type="FunFam" id="1.25.10.10:FF:000745">
    <property type="entry name" value="Chromosome 7, whole genome shotgun sequence"/>
    <property type="match status" value="1"/>
</dbReference>
<dbReference type="InterPro" id="IPR011989">
    <property type="entry name" value="ARM-like"/>
</dbReference>
<dbReference type="GO" id="GO:0006897">
    <property type="term" value="P:endocytosis"/>
    <property type="evidence" value="ECO:0007669"/>
    <property type="project" value="TreeGrafter"/>
</dbReference>
<proteinExistence type="inferred from homology"/>
<feature type="domain" description="LAA1-like C-terminal TPR repeats" evidence="3">
    <location>
        <begin position="2034"/>
        <end position="2196"/>
    </location>
</feature>
<dbReference type="SUPFAM" id="SSF48371">
    <property type="entry name" value="ARM repeat"/>
    <property type="match status" value="3"/>
</dbReference>
<dbReference type="EMBL" id="CVQH01021417">
    <property type="protein sequence ID" value="CRK30394.1"/>
    <property type="molecule type" value="Genomic_DNA"/>
</dbReference>
<dbReference type="GO" id="GO:0005829">
    <property type="term" value="C:cytosol"/>
    <property type="evidence" value="ECO:0007669"/>
    <property type="project" value="GOC"/>
</dbReference>